<evidence type="ECO:0000256" key="1">
    <source>
        <dbReference type="SAM" id="MobiDB-lite"/>
    </source>
</evidence>
<feature type="compositionally biased region" description="Gly residues" evidence="1">
    <location>
        <begin position="456"/>
        <end position="472"/>
    </location>
</feature>
<keyword evidence="4" id="KW-1185">Reference proteome</keyword>
<dbReference type="InterPro" id="IPR038899">
    <property type="entry name" value="METTL22"/>
</dbReference>
<dbReference type="ExpressionAtlas" id="A0A2K3E5X4">
    <property type="expression patterns" value="baseline"/>
</dbReference>
<sequence length="1324" mass="130670">MFATHKILQLLILLHAGAAPRGAAAAPLQPANSEPWLAGLRAALALPPQTLAAGPSPQASSSDPVPGVSGAAGEALAALSAGLLSLWDAPTAAAPAAGPAPRTGAPASDEPAPTGSSTSSTRTSSSASSSSTLGAALDGVLGGVLGGPDWSKLLFGGLGGDATGGGGGLPPLQQTLQSLESLESLESLDNVRSAQRLEDAVSELWRQLQQPQPRPPPLQQQAAGGPAGGAVGVGGGTQGAAGGGAGDGTATGLDRLSALRDWLHGELAAVQKVLQDSAGAGSGGAGSNSSGSGGDCGGSGAGATAASAGAGQRQGCVLDSALGHSLASTAFGQWLRAEAVPLGAPVGGGDGDKGAGAACTAGALCGAAPVAAGTAGSAAPGGGEPSSSGIPGGDAEVAAAKLEDSTSSSPPGGDPPSTNTASRRQLLQGGLGAYAPATTGAAGAGMSGSAAASTGGVAGGAGGAGAAGGAAAGGLPAMATPQSPRPLRDAVADAALNLQRPVVRATERALQLYRIIAQDLGDGNVPFTGGRVQRRCEYRPYVFSPRMPDAMPQTYTGPAFYVTRSGGNCALVPEVAGAGANVWTQLFMRLACFGPSLQYLLLPASCSGVSDLPESLLCPRCVPTSRLGAALDVSLYAADPTTFSFSSKEDFLAALAPGGSMPHLLLGGGSSGSSSSDWALPPGLQPGRVIRWLRRQLLQHMREAAAAFPESQGLLESLDLSPFIEAAGQLLASATGGGAAAAVPVADVGLQVWRGACLLCDWLLSAGGCSGGGGRGGGGGGGGGRDGGGGCGSGSGGRGSPPAVPGSPGVRGAVVMELGGGVGLGAVAAAMAGAARVVVTDVHAGARALAAANVAANSPLIAACRRRRTSSRCSPQAQRENAWQQQQQQHAGDEVRLRRPEQGPAREASQIGHADSEADGTIGVDVEVEVCPLDWMDFLTYGSTLRDSGSGSGGDHPGDGDAGGDDSSRGCRGTAAGGGDGGGGGGGGVAGKGSAAAPVGCGGAGIRGARRRVSGAAILRALQAEDATAAAGQLQNPPEVDGTDGSASGRAAGSAPAAVAGTAEAAAPPLIPPPAAAAGVMVREEGGIGPVLRALEQTEAPVLLVAADMAYDPALNEGFAKCAAALLEVRAAALRRHQEQQEHEQREQQQEHERDQQGHEKQGPGGADGGCGAVLEAVPRLVVAMERRYVFSLSALAATAPAADDFMTYVRVGGREQPGEGAAEGAEQAWQQQQHHQDQQQQPRQHQEQPQQPEQQQDQQPEQQQQQVGPGRPSRRTPLFTGRRLPLERVPQVLRYERCPQLELWELTAVGAEGGPGAGADVGT</sequence>
<gene>
    <name evidence="3" type="ORF">CHLRE_01g019051v5</name>
</gene>
<feature type="compositionally biased region" description="Gly residues" evidence="1">
    <location>
        <begin position="975"/>
        <end position="991"/>
    </location>
</feature>
<accession>A0A2K3E5X4</accession>
<evidence type="ECO:0000313" key="3">
    <source>
        <dbReference type="EMBL" id="PNW88205.1"/>
    </source>
</evidence>
<keyword evidence="2" id="KW-0732">Signal</keyword>
<dbReference type="STRING" id="3055.A0A2K3E5X4"/>
<dbReference type="Gene3D" id="3.40.50.150">
    <property type="entry name" value="Vaccinia Virus protein VP39"/>
    <property type="match status" value="1"/>
</dbReference>
<name>A0A2K3E5X4_CHLRE</name>
<feature type="region of interest" description="Disordered" evidence="1">
    <location>
        <begin position="872"/>
        <end position="919"/>
    </location>
</feature>
<feature type="compositionally biased region" description="Basic and acidic residues" evidence="1">
    <location>
        <begin position="1137"/>
        <end position="1162"/>
    </location>
</feature>
<feature type="compositionally biased region" description="Low complexity" evidence="1">
    <location>
        <begin position="1045"/>
        <end position="1055"/>
    </location>
</feature>
<organism evidence="3 4">
    <name type="scientific">Chlamydomonas reinhardtii</name>
    <name type="common">Chlamydomonas smithii</name>
    <dbReference type="NCBI Taxonomy" id="3055"/>
    <lineage>
        <taxon>Eukaryota</taxon>
        <taxon>Viridiplantae</taxon>
        <taxon>Chlorophyta</taxon>
        <taxon>core chlorophytes</taxon>
        <taxon>Chlorophyceae</taxon>
        <taxon>CS clade</taxon>
        <taxon>Chlamydomonadales</taxon>
        <taxon>Chlamydomonadaceae</taxon>
        <taxon>Chlamydomonas</taxon>
    </lineage>
</organism>
<dbReference type="PANTHER" id="PTHR23108">
    <property type="entry name" value="METHYLTRANSFERASE-RELATED"/>
    <property type="match status" value="1"/>
</dbReference>
<dbReference type="RefSeq" id="XP_042928356.1">
    <property type="nucleotide sequence ID" value="XM_043058442.1"/>
</dbReference>
<evidence type="ECO:0000256" key="2">
    <source>
        <dbReference type="SAM" id="SignalP"/>
    </source>
</evidence>
<feature type="region of interest" description="Disordered" evidence="1">
    <location>
        <begin position="774"/>
        <end position="808"/>
    </location>
</feature>
<feature type="region of interest" description="Disordered" evidence="1">
    <location>
        <begin position="205"/>
        <end position="246"/>
    </location>
</feature>
<feature type="region of interest" description="Disordered" evidence="1">
    <location>
        <begin position="1137"/>
        <end position="1171"/>
    </location>
</feature>
<feature type="compositionally biased region" description="Low complexity" evidence="1">
    <location>
        <begin position="93"/>
        <end position="107"/>
    </location>
</feature>
<dbReference type="GO" id="GO:0008276">
    <property type="term" value="F:protein methyltransferase activity"/>
    <property type="evidence" value="ECO:0000318"/>
    <property type="project" value="GO_Central"/>
</dbReference>
<dbReference type="EMBL" id="CM008962">
    <property type="protein sequence ID" value="PNW88205.1"/>
    <property type="molecule type" value="Genomic_DNA"/>
</dbReference>
<feature type="compositionally biased region" description="Low complexity" evidence="1">
    <location>
        <begin position="1219"/>
        <end position="1272"/>
    </location>
</feature>
<feature type="region of interest" description="Disordered" evidence="1">
    <location>
        <begin position="1029"/>
        <end position="1055"/>
    </location>
</feature>
<feature type="region of interest" description="Disordered" evidence="1">
    <location>
        <begin position="946"/>
        <end position="994"/>
    </location>
</feature>
<feature type="compositionally biased region" description="Low complexity" evidence="1">
    <location>
        <begin position="405"/>
        <end position="418"/>
    </location>
</feature>
<dbReference type="Gramene" id="PNW88205">
    <property type="protein sequence ID" value="PNW88205"/>
    <property type="gene ID" value="CHLRE_01g019051v5"/>
</dbReference>
<feature type="compositionally biased region" description="Gly residues" evidence="1">
    <location>
        <begin position="225"/>
        <end position="246"/>
    </location>
</feature>
<feature type="compositionally biased region" description="Gly residues" evidence="1">
    <location>
        <begin position="774"/>
        <end position="799"/>
    </location>
</feature>
<feature type="region of interest" description="Disordered" evidence="1">
    <location>
        <begin position="1215"/>
        <end position="1287"/>
    </location>
</feature>
<reference evidence="3 4" key="1">
    <citation type="journal article" date="2007" name="Science">
        <title>The Chlamydomonas genome reveals the evolution of key animal and plant functions.</title>
        <authorList>
            <person name="Merchant S.S."/>
            <person name="Prochnik S.E."/>
            <person name="Vallon O."/>
            <person name="Harris E.H."/>
            <person name="Karpowicz S.J."/>
            <person name="Witman G.B."/>
            <person name="Terry A."/>
            <person name="Salamov A."/>
            <person name="Fritz-Laylin L.K."/>
            <person name="Marechal-Drouard L."/>
            <person name="Marshall W.F."/>
            <person name="Qu L.H."/>
            <person name="Nelson D.R."/>
            <person name="Sanderfoot A.A."/>
            <person name="Spalding M.H."/>
            <person name="Kapitonov V.V."/>
            <person name="Ren Q."/>
            <person name="Ferris P."/>
            <person name="Lindquist E."/>
            <person name="Shapiro H."/>
            <person name="Lucas S.M."/>
            <person name="Grimwood J."/>
            <person name="Schmutz J."/>
            <person name="Cardol P."/>
            <person name="Cerutti H."/>
            <person name="Chanfreau G."/>
            <person name="Chen C.L."/>
            <person name="Cognat V."/>
            <person name="Croft M.T."/>
            <person name="Dent R."/>
            <person name="Dutcher S."/>
            <person name="Fernandez E."/>
            <person name="Fukuzawa H."/>
            <person name="Gonzalez-Ballester D."/>
            <person name="Gonzalez-Halphen D."/>
            <person name="Hallmann A."/>
            <person name="Hanikenne M."/>
            <person name="Hippler M."/>
            <person name="Inwood W."/>
            <person name="Jabbari K."/>
            <person name="Kalanon M."/>
            <person name="Kuras R."/>
            <person name="Lefebvre P.A."/>
            <person name="Lemaire S.D."/>
            <person name="Lobanov A.V."/>
            <person name="Lohr M."/>
            <person name="Manuell A."/>
            <person name="Meier I."/>
            <person name="Mets L."/>
            <person name="Mittag M."/>
            <person name="Mittelmeier T."/>
            <person name="Moroney J.V."/>
            <person name="Moseley J."/>
            <person name="Napoli C."/>
            <person name="Nedelcu A.M."/>
            <person name="Niyogi K."/>
            <person name="Novoselov S.V."/>
            <person name="Paulsen I.T."/>
            <person name="Pazour G."/>
            <person name="Purton S."/>
            <person name="Ral J.P."/>
            <person name="Riano-Pachon D.M."/>
            <person name="Riekhof W."/>
            <person name="Rymarquis L."/>
            <person name="Schroda M."/>
            <person name="Stern D."/>
            <person name="Umen J."/>
            <person name="Willows R."/>
            <person name="Wilson N."/>
            <person name="Zimmer S.L."/>
            <person name="Allmer J."/>
            <person name="Balk J."/>
            <person name="Bisova K."/>
            <person name="Chen C.J."/>
            <person name="Elias M."/>
            <person name="Gendler K."/>
            <person name="Hauser C."/>
            <person name="Lamb M.R."/>
            <person name="Ledford H."/>
            <person name="Long J.C."/>
            <person name="Minagawa J."/>
            <person name="Page M.D."/>
            <person name="Pan J."/>
            <person name="Pootakham W."/>
            <person name="Roje S."/>
            <person name="Rose A."/>
            <person name="Stahlberg E."/>
            <person name="Terauchi A.M."/>
            <person name="Yang P."/>
            <person name="Ball S."/>
            <person name="Bowler C."/>
            <person name="Dieckmann C.L."/>
            <person name="Gladyshev V.N."/>
            <person name="Green P."/>
            <person name="Jorgensen R."/>
            <person name="Mayfield S."/>
            <person name="Mueller-Roeber B."/>
            <person name="Rajamani S."/>
            <person name="Sayre R.T."/>
            <person name="Brokstein P."/>
            <person name="Dubchak I."/>
            <person name="Goodstein D."/>
            <person name="Hornick L."/>
            <person name="Huang Y.W."/>
            <person name="Jhaveri J."/>
            <person name="Luo Y."/>
            <person name="Martinez D."/>
            <person name="Ngau W.C."/>
            <person name="Otillar B."/>
            <person name="Poliakov A."/>
            <person name="Porter A."/>
            <person name="Szajkowski L."/>
            <person name="Werner G."/>
            <person name="Zhou K."/>
            <person name="Grigoriev I.V."/>
            <person name="Rokhsar D.S."/>
            <person name="Grossman A.R."/>
        </authorList>
    </citation>
    <scope>NUCLEOTIDE SEQUENCE [LARGE SCALE GENOMIC DNA]</scope>
    <source>
        <strain evidence="4">CC-503</strain>
    </source>
</reference>
<dbReference type="OrthoDB" id="551570at2759"/>
<dbReference type="GO" id="GO:0005634">
    <property type="term" value="C:nucleus"/>
    <property type="evidence" value="ECO:0000318"/>
    <property type="project" value="GO_Central"/>
</dbReference>
<dbReference type="InterPro" id="IPR029063">
    <property type="entry name" value="SAM-dependent_MTases_sf"/>
</dbReference>
<dbReference type="GeneID" id="5715171"/>
<feature type="chain" id="PRO_5014345667" evidence="2">
    <location>
        <begin position="26"/>
        <end position="1324"/>
    </location>
</feature>
<dbReference type="InParanoid" id="A0A2K3E5X4"/>
<evidence type="ECO:0000313" key="4">
    <source>
        <dbReference type="Proteomes" id="UP000006906"/>
    </source>
</evidence>
<dbReference type="PANTHER" id="PTHR23108:SF0">
    <property type="entry name" value="METHYLTRANSFERASE-LIKE PROTEIN 22"/>
    <property type="match status" value="1"/>
</dbReference>
<dbReference type="SUPFAM" id="SSF53335">
    <property type="entry name" value="S-adenosyl-L-methionine-dependent methyltransferases"/>
    <property type="match status" value="1"/>
</dbReference>
<dbReference type="Proteomes" id="UP000006906">
    <property type="component" value="Chromosome 1"/>
</dbReference>
<proteinExistence type="predicted"/>
<feature type="signal peptide" evidence="2">
    <location>
        <begin position="1"/>
        <end position="25"/>
    </location>
</feature>
<feature type="compositionally biased region" description="Low complexity" evidence="1">
    <location>
        <begin position="114"/>
        <end position="132"/>
    </location>
</feature>
<feature type="compositionally biased region" description="Gly residues" evidence="1">
    <location>
        <begin position="280"/>
        <end position="301"/>
    </location>
</feature>
<feature type="region of interest" description="Disordered" evidence="1">
    <location>
        <begin position="374"/>
        <end position="422"/>
    </location>
</feature>
<feature type="region of interest" description="Disordered" evidence="1">
    <location>
        <begin position="442"/>
        <end position="472"/>
    </location>
</feature>
<dbReference type="KEGG" id="cre:CHLRE_01g019051v5"/>
<protein>
    <submittedName>
        <fullName evidence="3">Uncharacterized protein</fullName>
    </submittedName>
</protein>
<feature type="region of interest" description="Disordered" evidence="1">
    <location>
        <begin position="278"/>
        <end position="305"/>
    </location>
</feature>
<feature type="compositionally biased region" description="Basic and acidic residues" evidence="1">
    <location>
        <begin position="891"/>
        <end position="901"/>
    </location>
</feature>
<feature type="region of interest" description="Disordered" evidence="1">
    <location>
        <begin position="93"/>
        <end position="132"/>
    </location>
</feature>